<dbReference type="AlphaFoldDB" id="A0A917CDN3"/>
<dbReference type="CDD" id="cd00077">
    <property type="entry name" value="HDc"/>
    <property type="match status" value="1"/>
</dbReference>
<reference evidence="2" key="2">
    <citation type="submission" date="2020-09" db="EMBL/GenBank/DDBJ databases">
        <authorList>
            <person name="Sun Q."/>
            <person name="Zhou Y."/>
        </authorList>
    </citation>
    <scope>NUCLEOTIDE SEQUENCE</scope>
    <source>
        <strain evidence="2">CGMCC 1.16134</strain>
    </source>
</reference>
<dbReference type="PANTHER" id="PTHR43155">
    <property type="entry name" value="CYCLIC DI-GMP PHOSPHODIESTERASE PA4108-RELATED"/>
    <property type="match status" value="1"/>
</dbReference>
<dbReference type="SUPFAM" id="SSF109604">
    <property type="entry name" value="HD-domain/PDEase-like"/>
    <property type="match status" value="1"/>
</dbReference>
<gene>
    <name evidence="2" type="ORF">GCM10010912_33640</name>
</gene>
<dbReference type="InterPro" id="IPR036890">
    <property type="entry name" value="HATPase_C_sf"/>
</dbReference>
<name>A0A917CDN3_9BACL</name>
<protein>
    <recommendedName>
        <fullName evidence="1">HD-GYP domain-containing protein</fullName>
    </recommendedName>
</protein>
<dbReference type="InterPro" id="IPR037522">
    <property type="entry name" value="HD_GYP_dom"/>
</dbReference>
<organism evidence="2 3">
    <name type="scientific">Paenibacillus albidus</name>
    <dbReference type="NCBI Taxonomy" id="2041023"/>
    <lineage>
        <taxon>Bacteria</taxon>
        <taxon>Bacillati</taxon>
        <taxon>Bacillota</taxon>
        <taxon>Bacilli</taxon>
        <taxon>Bacillales</taxon>
        <taxon>Paenibacillaceae</taxon>
        <taxon>Paenibacillus</taxon>
    </lineage>
</organism>
<dbReference type="Pfam" id="PF13581">
    <property type="entry name" value="HATPase_c_2"/>
    <property type="match status" value="1"/>
</dbReference>
<evidence type="ECO:0000259" key="1">
    <source>
        <dbReference type="PROSITE" id="PS51832"/>
    </source>
</evidence>
<dbReference type="Proteomes" id="UP000637643">
    <property type="component" value="Unassembled WGS sequence"/>
</dbReference>
<evidence type="ECO:0000313" key="2">
    <source>
        <dbReference type="EMBL" id="GGF85606.1"/>
    </source>
</evidence>
<dbReference type="Pfam" id="PF13487">
    <property type="entry name" value="HD_5"/>
    <property type="match status" value="1"/>
</dbReference>
<dbReference type="Gene3D" id="3.30.565.10">
    <property type="entry name" value="Histidine kinase-like ATPase, C-terminal domain"/>
    <property type="match status" value="1"/>
</dbReference>
<comment type="caution">
    <text evidence="2">The sequence shown here is derived from an EMBL/GenBank/DDBJ whole genome shotgun (WGS) entry which is preliminary data.</text>
</comment>
<dbReference type="SUPFAM" id="SSF55874">
    <property type="entry name" value="ATPase domain of HSP90 chaperone/DNA topoisomerase II/histidine kinase"/>
    <property type="match status" value="1"/>
</dbReference>
<dbReference type="CDD" id="cd16936">
    <property type="entry name" value="HATPase_RsbW-like"/>
    <property type="match status" value="1"/>
</dbReference>
<sequence>MIAEHILLRISYSGRYKNELIMSAILHDIGKSLIPSFILKKRGALSLTEEKEYESHSDKGAEVVLNITGNKKIADWIKYHHERYDGKGFPVGLKGKEIPFESRIISLCNQLDHLMLKYSRDEHVLNMLQEYAGKILDPRLVSYLEPADIRLLRSRLVYNEETEEQQPEEEESYSENEAFIGKTILVKYPAAGYLNDMPPQDVAEDITRLADRALCTEHSFHEVVKGAGTTYEAHFYPEQGLVTIVMTDITPAILYRETMHRNILRSYKDVIETLSNSKVDICLTKEELEERLGNYIDSMQVQTKADVSVSRAFVADYYADREDSKRLMHIKLAVSEGVTNLIKHAVLGKVSLYDKNGTLQVYISDKGSGIALHELPKTILVSGYSSKRSMGKGFALIHATADHVSLHTNTKGTSLLIEFHPGFNVRKEGKPL</sequence>
<dbReference type="InterPro" id="IPR003594">
    <property type="entry name" value="HATPase_dom"/>
</dbReference>
<accession>A0A917CDN3</accession>
<reference evidence="2" key="1">
    <citation type="journal article" date="2014" name="Int. J. Syst. Evol. Microbiol.">
        <title>Complete genome sequence of Corynebacterium casei LMG S-19264T (=DSM 44701T), isolated from a smear-ripened cheese.</title>
        <authorList>
            <consortium name="US DOE Joint Genome Institute (JGI-PGF)"/>
            <person name="Walter F."/>
            <person name="Albersmeier A."/>
            <person name="Kalinowski J."/>
            <person name="Ruckert C."/>
        </authorList>
    </citation>
    <scope>NUCLEOTIDE SEQUENCE</scope>
    <source>
        <strain evidence="2">CGMCC 1.16134</strain>
    </source>
</reference>
<keyword evidence="3" id="KW-1185">Reference proteome</keyword>
<evidence type="ECO:0000313" key="3">
    <source>
        <dbReference type="Proteomes" id="UP000637643"/>
    </source>
</evidence>
<dbReference type="InterPro" id="IPR003607">
    <property type="entry name" value="HD/PDEase_dom"/>
</dbReference>
<dbReference type="Gene3D" id="1.10.3210.10">
    <property type="entry name" value="Hypothetical protein af1432"/>
    <property type="match status" value="1"/>
</dbReference>
<dbReference type="EMBL" id="BMKR01000013">
    <property type="protein sequence ID" value="GGF85606.1"/>
    <property type="molecule type" value="Genomic_DNA"/>
</dbReference>
<dbReference type="PROSITE" id="PS51832">
    <property type="entry name" value="HD_GYP"/>
    <property type="match status" value="1"/>
</dbReference>
<feature type="domain" description="HD-GYP" evidence="1">
    <location>
        <begin position="1"/>
        <end position="160"/>
    </location>
</feature>
<proteinExistence type="predicted"/>
<dbReference type="PANTHER" id="PTHR43155:SF2">
    <property type="entry name" value="CYCLIC DI-GMP PHOSPHODIESTERASE PA4108"/>
    <property type="match status" value="1"/>
</dbReference>